<keyword evidence="3" id="KW-0560">Oxidoreductase</keyword>
<keyword evidence="1" id="KW-0285">Flavoprotein</keyword>
<evidence type="ECO:0000256" key="1">
    <source>
        <dbReference type="ARBA" id="ARBA00022630"/>
    </source>
</evidence>
<dbReference type="InterPro" id="IPR051104">
    <property type="entry name" value="FAD_monoxygenase"/>
</dbReference>
<keyword evidence="2" id="KW-0274">FAD</keyword>
<dbReference type="SUPFAM" id="SSF51905">
    <property type="entry name" value="FAD/NAD(P)-binding domain"/>
    <property type="match status" value="1"/>
</dbReference>
<keyword evidence="6" id="KW-1185">Reference proteome</keyword>
<dbReference type="PANTHER" id="PTHR46720">
    <property type="entry name" value="HYDROXYLASE, PUTATIVE (AFU_ORTHOLOGUE AFUA_3G01460)-RELATED"/>
    <property type="match status" value="1"/>
</dbReference>
<organism evidence="5 6">
    <name type="scientific">Athelia psychrophila</name>
    <dbReference type="NCBI Taxonomy" id="1759441"/>
    <lineage>
        <taxon>Eukaryota</taxon>
        <taxon>Fungi</taxon>
        <taxon>Dikarya</taxon>
        <taxon>Basidiomycota</taxon>
        <taxon>Agaricomycotina</taxon>
        <taxon>Agaricomycetes</taxon>
        <taxon>Agaricomycetidae</taxon>
        <taxon>Atheliales</taxon>
        <taxon>Atheliaceae</taxon>
        <taxon>Athelia</taxon>
    </lineage>
</organism>
<reference evidence="5 6" key="1">
    <citation type="journal article" date="2016" name="Mol. Biol. Evol.">
        <title>Comparative Genomics of Early-Diverging Mushroom-Forming Fungi Provides Insights into the Origins of Lignocellulose Decay Capabilities.</title>
        <authorList>
            <person name="Nagy L.G."/>
            <person name="Riley R."/>
            <person name="Tritt A."/>
            <person name="Adam C."/>
            <person name="Daum C."/>
            <person name="Floudas D."/>
            <person name="Sun H."/>
            <person name="Yadav J.S."/>
            <person name="Pangilinan J."/>
            <person name="Larsson K.H."/>
            <person name="Matsuura K."/>
            <person name="Barry K."/>
            <person name="Labutti K."/>
            <person name="Kuo R."/>
            <person name="Ohm R.A."/>
            <person name="Bhattacharya S.S."/>
            <person name="Shirouzu T."/>
            <person name="Yoshinaga Y."/>
            <person name="Martin F.M."/>
            <person name="Grigoriev I.V."/>
            <person name="Hibbett D.S."/>
        </authorList>
    </citation>
    <scope>NUCLEOTIDE SEQUENCE [LARGE SCALE GENOMIC DNA]</scope>
    <source>
        <strain evidence="5 6">CBS 109695</strain>
    </source>
</reference>
<evidence type="ECO:0000313" key="5">
    <source>
        <dbReference type="EMBL" id="KZP18796.1"/>
    </source>
</evidence>
<dbReference type="GO" id="GO:0016491">
    <property type="term" value="F:oxidoreductase activity"/>
    <property type="evidence" value="ECO:0007669"/>
    <property type="project" value="UniProtKB-KW"/>
</dbReference>
<dbReference type="STRING" id="436010.A0A166HF45"/>
<proteinExistence type="predicted"/>
<evidence type="ECO:0000259" key="4">
    <source>
        <dbReference type="Pfam" id="PF01494"/>
    </source>
</evidence>
<dbReference type="EMBL" id="KV417569">
    <property type="protein sequence ID" value="KZP18796.1"/>
    <property type="molecule type" value="Genomic_DNA"/>
</dbReference>
<evidence type="ECO:0000256" key="2">
    <source>
        <dbReference type="ARBA" id="ARBA00022827"/>
    </source>
</evidence>
<evidence type="ECO:0000256" key="3">
    <source>
        <dbReference type="ARBA" id="ARBA00023002"/>
    </source>
</evidence>
<dbReference type="AlphaFoldDB" id="A0A166HF45"/>
<dbReference type="SUPFAM" id="SSF54373">
    <property type="entry name" value="FAD-linked reductases, C-terminal domain"/>
    <property type="match status" value="1"/>
</dbReference>
<feature type="domain" description="FAD-binding" evidence="4">
    <location>
        <begin position="4"/>
        <end position="323"/>
    </location>
</feature>
<gene>
    <name evidence="5" type="ORF">FIBSPDRAFT_583867</name>
</gene>
<evidence type="ECO:0000313" key="6">
    <source>
        <dbReference type="Proteomes" id="UP000076532"/>
    </source>
</evidence>
<dbReference type="GO" id="GO:0071949">
    <property type="term" value="F:FAD binding"/>
    <property type="evidence" value="ECO:0007669"/>
    <property type="project" value="InterPro"/>
</dbReference>
<name>A0A166HF45_9AGAM</name>
<dbReference type="Proteomes" id="UP000076532">
    <property type="component" value="Unassembled WGS sequence"/>
</dbReference>
<sequence>MWYRTRQIMEKLGLHADLAALEGNAINFHFRKSDQPKGLSFYDMKTIGGMLPFHRPSFQKVLIKHLPHTCTSHFGKRLVSYDDPASGPITLHFKDGTTAECDVLLGADGIKSTVRATLVSNIAKEGKITEEEAARPNPVWSGTVAYRGLIPKARLEARAPGHRALTDDLLYCGKNKHLTTFPLNKGALINVVAFCSDPSKEGTQYSENSSEWGVAVANEELVRQYEGWEPEVTALLECVDKPTRWAINVAQEMSTFVSGRVAVLGDAAHAMTPHQGSGAGQAIEDAYILAALLAHPKCTRSSLPRVLQIYDEVRRPKASTVWHRSRTTGLIYELGGAGCEHLGMHDGHVSSEMLAQRVGKAAEENCEWAWKTSAEEDRERAVSMLVA</sequence>
<dbReference type="InterPro" id="IPR036188">
    <property type="entry name" value="FAD/NAD-bd_sf"/>
</dbReference>
<accession>A0A166HF45</accession>
<dbReference type="Pfam" id="PF01494">
    <property type="entry name" value="FAD_binding_3"/>
    <property type="match status" value="1"/>
</dbReference>
<protein>
    <submittedName>
        <fullName evidence="5">FAD/NAD(P)-binding domain-containing protein</fullName>
    </submittedName>
</protein>
<dbReference type="PRINTS" id="PR00420">
    <property type="entry name" value="RNGMNOXGNASE"/>
</dbReference>
<dbReference type="Gene3D" id="3.50.50.60">
    <property type="entry name" value="FAD/NAD(P)-binding domain"/>
    <property type="match status" value="1"/>
</dbReference>
<dbReference type="InterPro" id="IPR002938">
    <property type="entry name" value="FAD-bd"/>
</dbReference>
<dbReference type="OrthoDB" id="417877at2759"/>
<dbReference type="GO" id="GO:0044550">
    <property type="term" value="P:secondary metabolite biosynthetic process"/>
    <property type="evidence" value="ECO:0007669"/>
    <property type="project" value="TreeGrafter"/>
</dbReference>
<dbReference type="PANTHER" id="PTHR46720:SF3">
    <property type="entry name" value="FAD-BINDING DOMAIN-CONTAINING PROTEIN-RELATED"/>
    <property type="match status" value="1"/>
</dbReference>